<keyword evidence="1" id="KW-1133">Transmembrane helix</keyword>
<proteinExistence type="predicted"/>
<gene>
    <name evidence="2" type="ORF">F7725_004525</name>
</gene>
<dbReference type="OrthoDB" id="4540492at2759"/>
<dbReference type="EMBL" id="JAAKFY010000023">
    <property type="protein sequence ID" value="KAF3837061.1"/>
    <property type="molecule type" value="Genomic_DNA"/>
</dbReference>
<feature type="transmembrane region" description="Helical" evidence="1">
    <location>
        <begin position="278"/>
        <end position="299"/>
    </location>
</feature>
<name>A0A7J5XJD9_DISMA</name>
<accession>A0A7J5XJD9</accession>
<organism evidence="2 3">
    <name type="scientific">Dissostichus mawsoni</name>
    <name type="common">Antarctic cod</name>
    <dbReference type="NCBI Taxonomy" id="36200"/>
    <lineage>
        <taxon>Eukaryota</taxon>
        <taxon>Metazoa</taxon>
        <taxon>Chordata</taxon>
        <taxon>Craniata</taxon>
        <taxon>Vertebrata</taxon>
        <taxon>Euteleostomi</taxon>
        <taxon>Actinopterygii</taxon>
        <taxon>Neopterygii</taxon>
        <taxon>Teleostei</taxon>
        <taxon>Neoteleostei</taxon>
        <taxon>Acanthomorphata</taxon>
        <taxon>Eupercaria</taxon>
        <taxon>Perciformes</taxon>
        <taxon>Notothenioidei</taxon>
        <taxon>Nototheniidae</taxon>
        <taxon>Dissostichus</taxon>
    </lineage>
</organism>
<protein>
    <submittedName>
        <fullName evidence="2">Uncharacterized protein</fullName>
    </submittedName>
</protein>
<evidence type="ECO:0000256" key="1">
    <source>
        <dbReference type="SAM" id="Phobius"/>
    </source>
</evidence>
<keyword evidence="1" id="KW-0812">Transmembrane</keyword>
<sequence length="309" mass="33193">MNVKESTPQTDGVGRAYLRELVGDSHTLPLGVRVLKVLGPLAALNPDQCWRKTAGTCPVMSGQSFTAAVPQTENKSQGAGLSGPTNLTSTKPANCSALLETVPGITYSRSDRFSCASLLELELESIFPRIVRSHRDCGGSRIHTIHGGHVRRRQLEYGLIKNLGQRMIIKPELLRNSSKDFRCLQLLHRATCATLVSYPELARVSSKEYAVNVGPGGHQPVLNDWKHAAESFIISWGDATQINGNNASVIDCCSVPGAAKVMPAGFQQLGGETVTGTFVLSVFTAVLGSLGFGYNIGVINAPQKVKMKH</sequence>
<reference evidence="2 3" key="1">
    <citation type="submission" date="2020-03" db="EMBL/GenBank/DDBJ databases">
        <title>Dissostichus mawsoni Genome sequencing and assembly.</title>
        <authorList>
            <person name="Park H."/>
        </authorList>
    </citation>
    <scope>NUCLEOTIDE SEQUENCE [LARGE SCALE GENOMIC DNA]</scope>
    <source>
        <strain evidence="2">DM0001</strain>
        <tissue evidence="2">Muscle</tissue>
    </source>
</reference>
<dbReference type="AlphaFoldDB" id="A0A7J5XJD9"/>
<keyword evidence="1" id="KW-0472">Membrane</keyword>
<evidence type="ECO:0000313" key="2">
    <source>
        <dbReference type="EMBL" id="KAF3837061.1"/>
    </source>
</evidence>
<comment type="caution">
    <text evidence="2">The sequence shown here is derived from an EMBL/GenBank/DDBJ whole genome shotgun (WGS) entry which is preliminary data.</text>
</comment>
<keyword evidence="3" id="KW-1185">Reference proteome</keyword>
<dbReference type="Proteomes" id="UP000518266">
    <property type="component" value="Unassembled WGS sequence"/>
</dbReference>
<evidence type="ECO:0000313" key="3">
    <source>
        <dbReference type="Proteomes" id="UP000518266"/>
    </source>
</evidence>